<evidence type="ECO:0000313" key="2">
    <source>
        <dbReference type="Proteomes" id="UP000054217"/>
    </source>
</evidence>
<organism evidence="1 2">
    <name type="scientific">Pisolithus tinctorius Marx 270</name>
    <dbReference type="NCBI Taxonomy" id="870435"/>
    <lineage>
        <taxon>Eukaryota</taxon>
        <taxon>Fungi</taxon>
        <taxon>Dikarya</taxon>
        <taxon>Basidiomycota</taxon>
        <taxon>Agaricomycotina</taxon>
        <taxon>Agaricomycetes</taxon>
        <taxon>Agaricomycetidae</taxon>
        <taxon>Boletales</taxon>
        <taxon>Sclerodermatineae</taxon>
        <taxon>Pisolithaceae</taxon>
        <taxon>Pisolithus</taxon>
    </lineage>
</organism>
<protein>
    <submittedName>
        <fullName evidence="1">Uncharacterized protein</fullName>
    </submittedName>
</protein>
<reference evidence="2" key="2">
    <citation type="submission" date="2015-01" db="EMBL/GenBank/DDBJ databases">
        <title>Evolutionary Origins and Diversification of the Mycorrhizal Mutualists.</title>
        <authorList>
            <consortium name="DOE Joint Genome Institute"/>
            <consortium name="Mycorrhizal Genomics Consortium"/>
            <person name="Kohler A."/>
            <person name="Kuo A."/>
            <person name="Nagy L.G."/>
            <person name="Floudas D."/>
            <person name="Copeland A."/>
            <person name="Barry K.W."/>
            <person name="Cichocki N."/>
            <person name="Veneault-Fourrey C."/>
            <person name="LaButti K."/>
            <person name="Lindquist E.A."/>
            <person name="Lipzen A."/>
            <person name="Lundell T."/>
            <person name="Morin E."/>
            <person name="Murat C."/>
            <person name="Riley R."/>
            <person name="Ohm R."/>
            <person name="Sun H."/>
            <person name="Tunlid A."/>
            <person name="Henrissat B."/>
            <person name="Grigoriev I.V."/>
            <person name="Hibbett D.S."/>
            <person name="Martin F."/>
        </authorList>
    </citation>
    <scope>NUCLEOTIDE SEQUENCE [LARGE SCALE GENOMIC DNA]</scope>
    <source>
        <strain evidence="2">Marx 270</strain>
    </source>
</reference>
<sequence>MRATSVYLTTNLALRCPCNSRIQLLVGWYQFSETMLHRQNPTAPPVTSNVLFNTHRKEKKKHHYFRGTISGVCRVFRSGQCVLPRIMVHMKELRSVIRIKLSPSENLVVTREL</sequence>
<keyword evidence="2" id="KW-1185">Reference proteome</keyword>
<gene>
    <name evidence="1" type="ORF">M404DRAFT_758149</name>
</gene>
<dbReference type="Proteomes" id="UP000054217">
    <property type="component" value="Unassembled WGS sequence"/>
</dbReference>
<reference evidence="1 2" key="1">
    <citation type="submission" date="2014-04" db="EMBL/GenBank/DDBJ databases">
        <authorList>
            <consortium name="DOE Joint Genome Institute"/>
            <person name="Kuo A."/>
            <person name="Kohler A."/>
            <person name="Costa M.D."/>
            <person name="Nagy L.G."/>
            <person name="Floudas D."/>
            <person name="Copeland A."/>
            <person name="Barry K.W."/>
            <person name="Cichocki N."/>
            <person name="Veneault-Fourrey C."/>
            <person name="LaButti K."/>
            <person name="Lindquist E.A."/>
            <person name="Lipzen A."/>
            <person name="Lundell T."/>
            <person name="Morin E."/>
            <person name="Murat C."/>
            <person name="Sun H."/>
            <person name="Tunlid A."/>
            <person name="Henrissat B."/>
            <person name="Grigoriev I.V."/>
            <person name="Hibbett D.S."/>
            <person name="Martin F."/>
            <person name="Nordberg H.P."/>
            <person name="Cantor M.N."/>
            <person name="Hua S.X."/>
        </authorList>
    </citation>
    <scope>NUCLEOTIDE SEQUENCE [LARGE SCALE GENOMIC DNA]</scope>
    <source>
        <strain evidence="1 2">Marx 270</strain>
    </source>
</reference>
<name>A0A0C3NI38_PISTI</name>
<accession>A0A0C3NI38</accession>
<dbReference type="InParanoid" id="A0A0C3NI38"/>
<dbReference type="EMBL" id="KN831994">
    <property type="protein sequence ID" value="KIO00685.1"/>
    <property type="molecule type" value="Genomic_DNA"/>
</dbReference>
<evidence type="ECO:0000313" key="1">
    <source>
        <dbReference type="EMBL" id="KIO00685.1"/>
    </source>
</evidence>
<dbReference type="HOGENOM" id="CLU_2134580_0_0_1"/>
<dbReference type="AlphaFoldDB" id="A0A0C3NI38"/>
<proteinExistence type="predicted"/>